<dbReference type="EMBL" id="JAPNUD010000088">
    <property type="protein sequence ID" value="MDA0644159.1"/>
    <property type="molecule type" value="Genomic_DNA"/>
</dbReference>
<proteinExistence type="predicted"/>
<accession>A0ABT4T416</accession>
<name>A0ABT4T416_9ACTN</name>
<gene>
    <name evidence="1" type="ORF">OUY24_26320</name>
</gene>
<evidence type="ECO:0000313" key="1">
    <source>
        <dbReference type="EMBL" id="MDA0644159.1"/>
    </source>
</evidence>
<dbReference type="Gene3D" id="2.60.120.560">
    <property type="entry name" value="Exo-inulinase, domain 1"/>
    <property type="match status" value="1"/>
</dbReference>
<sequence length="184" mass="19220">LRGEAWPYESGFADGWEVGASEAGTAEKDGSGYVLAVEDGWRLWKSAPRREPGGGVVVSAKAELREGAGEYGVWCHGGSGGRYEFGVSGAGRVAIVKRRTGQEGVVLYGPEKAASEGTNRVVAECAGGDGEVTLRMWLNERLVAEATDAEAPLGPGMAGVHAAPEAGKTVRVRFESFALRPARG</sequence>
<evidence type="ECO:0008006" key="3">
    <source>
        <dbReference type="Google" id="ProtNLM"/>
    </source>
</evidence>
<comment type="caution">
    <text evidence="1">The sequence shown here is derived from an EMBL/GenBank/DDBJ whole genome shotgun (WGS) entry which is preliminary data.</text>
</comment>
<dbReference type="Proteomes" id="UP001212498">
    <property type="component" value="Unassembled WGS sequence"/>
</dbReference>
<protein>
    <recommendedName>
        <fullName evidence="3">DUF1080 domain-containing protein</fullName>
    </recommendedName>
</protein>
<reference evidence="1 2" key="1">
    <citation type="submission" date="2022-11" db="EMBL/GenBank/DDBJ databases">
        <title>Nonomuraea corallina sp. nov., a new species of the genus Nonomuraea isolated from sea side sediment in Thai sea.</title>
        <authorList>
            <person name="Ngamcharungchit C."/>
            <person name="Matsumoto A."/>
            <person name="Suriyachadkun C."/>
            <person name="Panbangred W."/>
            <person name="Inahashi Y."/>
            <person name="Intra B."/>
        </authorList>
    </citation>
    <scope>NUCLEOTIDE SEQUENCE [LARGE SCALE GENOMIC DNA]</scope>
    <source>
        <strain evidence="1 2">DSM 43553</strain>
    </source>
</reference>
<evidence type="ECO:0000313" key="2">
    <source>
        <dbReference type="Proteomes" id="UP001212498"/>
    </source>
</evidence>
<organism evidence="1 2">
    <name type="scientific">Nonomuraea ferruginea</name>
    <dbReference type="NCBI Taxonomy" id="46174"/>
    <lineage>
        <taxon>Bacteria</taxon>
        <taxon>Bacillati</taxon>
        <taxon>Actinomycetota</taxon>
        <taxon>Actinomycetes</taxon>
        <taxon>Streptosporangiales</taxon>
        <taxon>Streptosporangiaceae</taxon>
        <taxon>Nonomuraea</taxon>
    </lineage>
</organism>
<feature type="non-terminal residue" evidence="1">
    <location>
        <position position="1"/>
    </location>
</feature>
<keyword evidence="2" id="KW-1185">Reference proteome</keyword>